<dbReference type="InterPro" id="IPR050527">
    <property type="entry name" value="Snail/Krueppel_Znf"/>
</dbReference>
<gene>
    <name evidence="13" type="ORF">O3G_MSEX006560</name>
</gene>
<keyword evidence="14" id="KW-1185">Reference proteome</keyword>
<dbReference type="GO" id="GO:0005634">
    <property type="term" value="C:nucleus"/>
    <property type="evidence" value="ECO:0007669"/>
    <property type="project" value="UniProtKB-SubCell"/>
</dbReference>
<dbReference type="Gene3D" id="3.40.1800.20">
    <property type="match status" value="1"/>
</dbReference>
<keyword evidence="4 9" id="KW-0863">Zinc-finger</keyword>
<dbReference type="PROSITE" id="PS50157">
    <property type="entry name" value="ZINC_FINGER_C2H2_2"/>
    <property type="match status" value="4"/>
</dbReference>
<keyword evidence="7" id="KW-0539">Nucleus</keyword>
<evidence type="ECO:0000313" key="13">
    <source>
        <dbReference type="EMBL" id="KAG6450377.1"/>
    </source>
</evidence>
<feature type="domain" description="C2H2-type" evidence="11">
    <location>
        <begin position="129"/>
        <end position="156"/>
    </location>
</feature>
<evidence type="ECO:0000256" key="3">
    <source>
        <dbReference type="ARBA" id="ARBA00022737"/>
    </source>
</evidence>
<evidence type="ECO:0000256" key="2">
    <source>
        <dbReference type="ARBA" id="ARBA00022723"/>
    </source>
</evidence>
<name>A0A921Z5A3_MANSE</name>
<feature type="domain" description="ZAD" evidence="12">
    <location>
        <begin position="3"/>
        <end position="76"/>
    </location>
</feature>
<dbReference type="PROSITE" id="PS51915">
    <property type="entry name" value="ZAD"/>
    <property type="match status" value="1"/>
</dbReference>
<feature type="domain" description="C2H2-type" evidence="11">
    <location>
        <begin position="157"/>
        <end position="184"/>
    </location>
</feature>
<dbReference type="Proteomes" id="UP000791440">
    <property type="component" value="Unassembled WGS sequence"/>
</dbReference>
<dbReference type="PROSITE" id="PS00028">
    <property type="entry name" value="ZINC_FINGER_C2H2_1"/>
    <property type="match status" value="3"/>
</dbReference>
<evidence type="ECO:0000256" key="1">
    <source>
        <dbReference type="ARBA" id="ARBA00004123"/>
    </source>
</evidence>
<dbReference type="InterPro" id="IPR036236">
    <property type="entry name" value="Znf_C2H2_sf"/>
</dbReference>
<dbReference type="EMBL" id="JH668387">
    <property type="protein sequence ID" value="KAG6450377.1"/>
    <property type="molecule type" value="Genomic_DNA"/>
</dbReference>
<dbReference type="GO" id="GO:0000981">
    <property type="term" value="F:DNA-binding transcription factor activity, RNA polymerase II-specific"/>
    <property type="evidence" value="ECO:0007669"/>
    <property type="project" value="TreeGrafter"/>
</dbReference>
<feature type="binding site" evidence="10">
    <location>
        <position position="8"/>
    </location>
    <ligand>
        <name>Zn(2+)</name>
        <dbReference type="ChEBI" id="CHEBI:29105"/>
    </ligand>
</feature>
<feature type="binding site" evidence="10">
    <location>
        <position position="52"/>
    </location>
    <ligand>
        <name>Zn(2+)</name>
        <dbReference type="ChEBI" id="CHEBI:29105"/>
    </ligand>
</feature>
<evidence type="ECO:0000256" key="10">
    <source>
        <dbReference type="PROSITE-ProRule" id="PRU01263"/>
    </source>
</evidence>
<keyword evidence="6" id="KW-0238">DNA-binding</keyword>
<feature type="domain" description="C2H2-type" evidence="11">
    <location>
        <begin position="185"/>
        <end position="212"/>
    </location>
</feature>
<evidence type="ECO:0000256" key="8">
    <source>
        <dbReference type="ARBA" id="ARBA00037948"/>
    </source>
</evidence>
<reference evidence="13" key="2">
    <citation type="submission" date="2020-12" db="EMBL/GenBank/DDBJ databases">
        <authorList>
            <person name="Kanost M."/>
        </authorList>
    </citation>
    <scope>NUCLEOTIDE SEQUENCE</scope>
</reference>
<dbReference type="SMART" id="SM00868">
    <property type="entry name" value="zf-AD"/>
    <property type="match status" value="1"/>
</dbReference>
<comment type="caution">
    <text evidence="13">The sequence shown here is derived from an EMBL/GenBank/DDBJ whole genome shotgun (WGS) entry which is preliminary data.</text>
</comment>
<dbReference type="SMART" id="SM00355">
    <property type="entry name" value="ZnF_C2H2"/>
    <property type="match status" value="4"/>
</dbReference>
<keyword evidence="2 10" id="KW-0479">Metal-binding</keyword>
<dbReference type="Pfam" id="PF00096">
    <property type="entry name" value="zf-C2H2"/>
    <property type="match status" value="3"/>
</dbReference>
<organism evidence="13 14">
    <name type="scientific">Manduca sexta</name>
    <name type="common">Tobacco hawkmoth</name>
    <name type="synonym">Tobacco hornworm</name>
    <dbReference type="NCBI Taxonomy" id="7130"/>
    <lineage>
        <taxon>Eukaryota</taxon>
        <taxon>Metazoa</taxon>
        <taxon>Ecdysozoa</taxon>
        <taxon>Arthropoda</taxon>
        <taxon>Hexapoda</taxon>
        <taxon>Insecta</taxon>
        <taxon>Pterygota</taxon>
        <taxon>Neoptera</taxon>
        <taxon>Endopterygota</taxon>
        <taxon>Lepidoptera</taxon>
        <taxon>Glossata</taxon>
        <taxon>Ditrysia</taxon>
        <taxon>Bombycoidea</taxon>
        <taxon>Sphingidae</taxon>
        <taxon>Sphinginae</taxon>
        <taxon>Sphingini</taxon>
        <taxon>Manduca</taxon>
    </lineage>
</organism>
<evidence type="ECO:0000256" key="4">
    <source>
        <dbReference type="ARBA" id="ARBA00022771"/>
    </source>
</evidence>
<dbReference type="GO" id="GO:0000978">
    <property type="term" value="F:RNA polymerase II cis-regulatory region sequence-specific DNA binding"/>
    <property type="evidence" value="ECO:0007669"/>
    <property type="project" value="TreeGrafter"/>
</dbReference>
<dbReference type="PANTHER" id="PTHR24388">
    <property type="entry name" value="ZINC FINGER PROTEIN"/>
    <property type="match status" value="1"/>
</dbReference>
<dbReference type="InterPro" id="IPR013087">
    <property type="entry name" value="Znf_C2H2_type"/>
</dbReference>
<dbReference type="AlphaFoldDB" id="A0A921Z5A3"/>
<proteinExistence type="inferred from homology"/>
<sequence>MKELCRLCMGSELLMDILTLDGETNIGVKAASCIGIQISPNDGLSSKICKTCKEMVTIFFNFKQKCMDVDLKLRTLASSALVNKNLDICSQKPSQHNKITDLETAKSNIINNENSTIQGFDKSIPKKKFQCEICGRIFKMKAGLENHIITHSGIKPYVCEICGKTSTKRQDLIRHMKIHSEERNYACPRCDRHFKRGSDVTSHMRTHTGSRPYGCETCKKTYTSHSGLRKHYKSHCKRGL</sequence>
<evidence type="ECO:0000313" key="14">
    <source>
        <dbReference type="Proteomes" id="UP000791440"/>
    </source>
</evidence>
<evidence type="ECO:0000256" key="7">
    <source>
        <dbReference type="ARBA" id="ARBA00023242"/>
    </source>
</evidence>
<dbReference type="SUPFAM" id="SSF57716">
    <property type="entry name" value="Glucocorticoid receptor-like (DNA-binding domain)"/>
    <property type="match status" value="1"/>
</dbReference>
<dbReference type="InterPro" id="IPR012934">
    <property type="entry name" value="Znf_AD"/>
</dbReference>
<feature type="domain" description="C2H2-type" evidence="11">
    <location>
        <begin position="213"/>
        <end position="235"/>
    </location>
</feature>
<keyword evidence="3" id="KW-0677">Repeat</keyword>
<dbReference type="Gene3D" id="3.30.160.60">
    <property type="entry name" value="Classic Zinc Finger"/>
    <property type="match status" value="4"/>
</dbReference>
<dbReference type="FunFam" id="3.30.160.60:FF:000145">
    <property type="entry name" value="Zinc finger protein 574"/>
    <property type="match status" value="2"/>
</dbReference>
<evidence type="ECO:0000256" key="6">
    <source>
        <dbReference type="ARBA" id="ARBA00023125"/>
    </source>
</evidence>
<reference evidence="13" key="1">
    <citation type="journal article" date="2016" name="Insect Biochem. Mol. Biol.">
        <title>Multifaceted biological insights from a draft genome sequence of the tobacco hornworm moth, Manduca sexta.</title>
        <authorList>
            <person name="Kanost M.R."/>
            <person name="Arrese E.L."/>
            <person name="Cao X."/>
            <person name="Chen Y.R."/>
            <person name="Chellapilla S."/>
            <person name="Goldsmith M.R."/>
            <person name="Grosse-Wilde E."/>
            <person name="Heckel D.G."/>
            <person name="Herndon N."/>
            <person name="Jiang H."/>
            <person name="Papanicolaou A."/>
            <person name="Qu J."/>
            <person name="Soulages J.L."/>
            <person name="Vogel H."/>
            <person name="Walters J."/>
            <person name="Waterhouse R.M."/>
            <person name="Ahn S.J."/>
            <person name="Almeida F.C."/>
            <person name="An C."/>
            <person name="Aqrawi P."/>
            <person name="Bretschneider A."/>
            <person name="Bryant W.B."/>
            <person name="Bucks S."/>
            <person name="Chao H."/>
            <person name="Chevignon G."/>
            <person name="Christen J.M."/>
            <person name="Clarke D.F."/>
            <person name="Dittmer N.T."/>
            <person name="Ferguson L.C.F."/>
            <person name="Garavelou S."/>
            <person name="Gordon K.H.J."/>
            <person name="Gunaratna R.T."/>
            <person name="Han Y."/>
            <person name="Hauser F."/>
            <person name="He Y."/>
            <person name="Heidel-Fischer H."/>
            <person name="Hirsh A."/>
            <person name="Hu Y."/>
            <person name="Jiang H."/>
            <person name="Kalra D."/>
            <person name="Klinner C."/>
            <person name="Konig C."/>
            <person name="Kovar C."/>
            <person name="Kroll A.R."/>
            <person name="Kuwar S.S."/>
            <person name="Lee S.L."/>
            <person name="Lehman R."/>
            <person name="Li K."/>
            <person name="Li Z."/>
            <person name="Liang H."/>
            <person name="Lovelace S."/>
            <person name="Lu Z."/>
            <person name="Mansfield J.H."/>
            <person name="McCulloch K.J."/>
            <person name="Mathew T."/>
            <person name="Morton B."/>
            <person name="Muzny D.M."/>
            <person name="Neunemann D."/>
            <person name="Ongeri F."/>
            <person name="Pauchet Y."/>
            <person name="Pu L.L."/>
            <person name="Pyrousis I."/>
            <person name="Rao X.J."/>
            <person name="Redding A."/>
            <person name="Roesel C."/>
            <person name="Sanchez-Gracia A."/>
            <person name="Schaack S."/>
            <person name="Shukla A."/>
            <person name="Tetreau G."/>
            <person name="Wang Y."/>
            <person name="Xiong G.H."/>
            <person name="Traut W."/>
            <person name="Walsh T.K."/>
            <person name="Worley K.C."/>
            <person name="Wu D."/>
            <person name="Wu W."/>
            <person name="Wu Y.Q."/>
            <person name="Zhang X."/>
            <person name="Zou Z."/>
            <person name="Zucker H."/>
            <person name="Briscoe A.D."/>
            <person name="Burmester T."/>
            <person name="Clem R.J."/>
            <person name="Feyereisen R."/>
            <person name="Grimmelikhuijzen C.J.P."/>
            <person name="Hamodrakas S.J."/>
            <person name="Hansson B.S."/>
            <person name="Huguet E."/>
            <person name="Jermiin L.S."/>
            <person name="Lan Q."/>
            <person name="Lehman H.K."/>
            <person name="Lorenzen M."/>
            <person name="Merzendorfer H."/>
            <person name="Michalopoulos I."/>
            <person name="Morton D.B."/>
            <person name="Muthukrishnan S."/>
            <person name="Oakeshott J.G."/>
            <person name="Palmer W."/>
            <person name="Park Y."/>
            <person name="Passarelli A.L."/>
            <person name="Rozas J."/>
            <person name="Schwartz L.M."/>
            <person name="Smith W."/>
            <person name="Southgate A."/>
            <person name="Vilcinskas A."/>
            <person name="Vogt R."/>
            <person name="Wang P."/>
            <person name="Werren J."/>
            <person name="Yu X.Q."/>
            <person name="Zhou J.J."/>
            <person name="Brown S.J."/>
            <person name="Scherer S.E."/>
            <person name="Richards S."/>
            <person name="Blissard G.W."/>
        </authorList>
    </citation>
    <scope>NUCLEOTIDE SEQUENCE</scope>
</reference>
<evidence type="ECO:0000256" key="9">
    <source>
        <dbReference type="PROSITE-ProRule" id="PRU00042"/>
    </source>
</evidence>
<evidence type="ECO:0000256" key="5">
    <source>
        <dbReference type="ARBA" id="ARBA00022833"/>
    </source>
</evidence>
<evidence type="ECO:0000259" key="12">
    <source>
        <dbReference type="PROSITE" id="PS51915"/>
    </source>
</evidence>
<keyword evidence="5 10" id="KW-0862">Zinc</keyword>
<comment type="similarity">
    <text evidence="8">Belongs to the snail C2H2-type zinc-finger protein family.</text>
</comment>
<protein>
    <submittedName>
        <fullName evidence="13">Uncharacterized protein</fullName>
    </submittedName>
</protein>
<accession>A0A921Z5A3</accession>
<dbReference type="SUPFAM" id="SSF57667">
    <property type="entry name" value="beta-beta-alpha zinc fingers"/>
    <property type="match status" value="2"/>
</dbReference>
<feature type="binding site" evidence="10">
    <location>
        <position position="49"/>
    </location>
    <ligand>
        <name>Zn(2+)</name>
        <dbReference type="ChEBI" id="CHEBI:29105"/>
    </ligand>
</feature>
<dbReference type="FunFam" id="3.30.160.60:FF:000303">
    <property type="entry name" value="Zinc finger protein 41"/>
    <property type="match status" value="1"/>
</dbReference>
<feature type="binding site" evidence="10">
    <location>
        <position position="5"/>
    </location>
    <ligand>
        <name>Zn(2+)</name>
        <dbReference type="ChEBI" id="CHEBI:29105"/>
    </ligand>
</feature>
<evidence type="ECO:0000259" key="11">
    <source>
        <dbReference type="PROSITE" id="PS50157"/>
    </source>
</evidence>
<dbReference type="Pfam" id="PF12874">
    <property type="entry name" value="zf-met"/>
    <property type="match status" value="1"/>
</dbReference>
<dbReference type="Pfam" id="PF07776">
    <property type="entry name" value="zf-AD"/>
    <property type="match status" value="1"/>
</dbReference>
<comment type="subcellular location">
    <subcellularLocation>
        <location evidence="1">Nucleus</location>
    </subcellularLocation>
</comment>
<dbReference type="GO" id="GO:0008270">
    <property type="term" value="F:zinc ion binding"/>
    <property type="evidence" value="ECO:0007669"/>
    <property type="project" value="UniProtKB-UniRule"/>
</dbReference>
<dbReference type="PANTHER" id="PTHR24388:SF54">
    <property type="entry name" value="PROTEIN ESCARGOT"/>
    <property type="match status" value="1"/>
</dbReference>